<dbReference type="SUPFAM" id="SSF51735">
    <property type="entry name" value="NAD(P)-binding Rossmann-fold domains"/>
    <property type="match status" value="1"/>
</dbReference>
<evidence type="ECO:0000313" key="4">
    <source>
        <dbReference type="EMBL" id="ABD88611.1"/>
    </source>
</evidence>
<evidence type="ECO:0000256" key="2">
    <source>
        <dbReference type="SAM" id="MobiDB-lite"/>
    </source>
</evidence>
<dbReference type="EMBL" id="CP000301">
    <property type="protein sequence ID" value="ABD88611.1"/>
    <property type="molecule type" value="Genomic_DNA"/>
</dbReference>
<dbReference type="SMART" id="SM00829">
    <property type="entry name" value="PKS_ER"/>
    <property type="match status" value="1"/>
</dbReference>
<organism evidence="4">
    <name type="scientific">Rhodopseudomonas palustris (strain BisB18)</name>
    <dbReference type="NCBI Taxonomy" id="316056"/>
    <lineage>
        <taxon>Bacteria</taxon>
        <taxon>Pseudomonadati</taxon>
        <taxon>Pseudomonadota</taxon>
        <taxon>Alphaproteobacteria</taxon>
        <taxon>Hyphomicrobiales</taxon>
        <taxon>Nitrobacteraceae</taxon>
        <taxon>Rhodopseudomonas</taxon>
    </lineage>
</organism>
<dbReference type="FunFam" id="3.40.50.720:FF:000121">
    <property type="entry name" value="Prostaglandin reductase 2"/>
    <property type="match status" value="1"/>
</dbReference>
<protein>
    <submittedName>
        <fullName evidence="4">Alcohol dehydrogenase, zinc-binding</fullName>
    </submittedName>
</protein>
<dbReference type="PANTHER" id="PTHR43205:SF7">
    <property type="entry name" value="PROSTAGLANDIN REDUCTASE 1"/>
    <property type="match status" value="1"/>
</dbReference>
<dbReference type="InterPro" id="IPR011032">
    <property type="entry name" value="GroES-like_sf"/>
</dbReference>
<evidence type="ECO:0000256" key="1">
    <source>
        <dbReference type="ARBA" id="ARBA00023002"/>
    </source>
</evidence>
<dbReference type="AlphaFoldDB" id="Q212S5"/>
<dbReference type="InterPro" id="IPR020843">
    <property type="entry name" value="ER"/>
</dbReference>
<dbReference type="InterPro" id="IPR041694">
    <property type="entry name" value="ADH_N_2"/>
</dbReference>
<dbReference type="HOGENOM" id="CLU_026673_29_3_5"/>
<dbReference type="RefSeq" id="WP_011473502.1">
    <property type="nucleotide sequence ID" value="NC_007925.1"/>
</dbReference>
<evidence type="ECO:0000259" key="3">
    <source>
        <dbReference type="SMART" id="SM00829"/>
    </source>
</evidence>
<gene>
    <name evidence="4" type="ordered locus">RPC_3068</name>
</gene>
<dbReference type="InterPro" id="IPR045010">
    <property type="entry name" value="MDR_fam"/>
</dbReference>
<sequence>MSQSASRIVLASRPQGEPTPANFRLEGFPVPTPGDGQLLLRTIYLSLDPYMRGRMSDGPSYAAPVPVDGVMDGGTVAEVIASHHPGFAKGDFVLAHSGWQSHALSDGKGLRKVDPKLAPISTAVGVLGMPGMTAYTGLLEIGKPKAGETVVVAAASGAVGSAVGQIARIKGAHAVGIAGGREKCDYVVNELGFDACLDHREPDLAARLKEACPKGIDVYFENVGGAVFEAVFPRLNPFARIPVCGLIADYNTIYDGDTPTPKWANSIMRAILVKRLNFRGFIVSDFAALHGDFLRDMSHWLRDGKIKHREFVTEGLASAPEAFIGLLKGANFGKQLVRVGPDNS</sequence>
<dbReference type="InterPro" id="IPR013149">
    <property type="entry name" value="ADH-like_C"/>
</dbReference>
<dbReference type="GO" id="GO:0016628">
    <property type="term" value="F:oxidoreductase activity, acting on the CH-CH group of donors, NAD or NADP as acceptor"/>
    <property type="evidence" value="ECO:0007669"/>
    <property type="project" value="InterPro"/>
</dbReference>
<dbReference type="eggNOG" id="COG2130">
    <property type="taxonomic scope" value="Bacteria"/>
</dbReference>
<dbReference type="SUPFAM" id="SSF50129">
    <property type="entry name" value="GroES-like"/>
    <property type="match status" value="1"/>
</dbReference>
<dbReference type="Gene3D" id="3.90.180.10">
    <property type="entry name" value="Medium-chain alcohol dehydrogenases, catalytic domain"/>
    <property type="match status" value="1"/>
</dbReference>
<feature type="region of interest" description="Disordered" evidence="2">
    <location>
        <begin position="1"/>
        <end position="20"/>
    </location>
</feature>
<dbReference type="OrthoDB" id="9805663at2"/>
<accession>Q212S5</accession>
<reference evidence="4" key="1">
    <citation type="submission" date="2006-03" db="EMBL/GenBank/DDBJ databases">
        <title>Complete sequence of Rhodopseudomonas palustris BisB18.</title>
        <authorList>
            <consortium name="US DOE Joint Genome Institute"/>
            <person name="Copeland A."/>
            <person name="Lucas S."/>
            <person name="Lapidus A."/>
            <person name="Barry K."/>
            <person name="Detter J.C."/>
            <person name="Glavina del Rio T."/>
            <person name="Hammon N."/>
            <person name="Israni S."/>
            <person name="Dalin E."/>
            <person name="Tice H."/>
            <person name="Pitluck S."/>
            <person name="Chain P."/>
            <person name="Malfatti S."/>
            <person name="Shin M."/>
            <person name="Vergez L."/>
            <person name="Schmutz J."/>
            <person name="Larimer F."/>
            <person name="Land M."/>
            <person name="Hauser L."/>
            <person name="Pelletier D.A."/>
            <person name="Kyrpides N."/>
            <person name="Anderson I."/>
            <person name="Oda Y."/>
            <person name="Harwood C.S."/>
            <person name="Richardson P."/>
        </authorList>
    </citation>
    <scope>NUCLEOTIDE SEQUENCE [LARGE SCALE GENOMIC DNA]</scope>
    <source>
        <strain evidence="4">BisB18</strain>
    </source>
</reference>
<dbReference type="KEGG" id="rpc:RPC_3068"/>
<feature type="domain" description="Enoyl reductase (ER)" evidence="3">
    <location>
        <begin position="18"/>
        <end position="337"/>
    </location>
</feature>
<dbReference type="STRING" id="316056.RPC_3068"/>
<dbReference type="InterPro" id="IPR036291">
    <property type="entry name" value="NAD(P)-bd_dom_sf"/>
</dbReference>
<proteinExistence type="predicted"/>
<dbReference type="Pfam" id="PF16884">
    <property type="entry name" value="ADH_N_2"/>
    <property type="match status" value="1"/>
</dbReference>
<dbReference type="Gene3D" id="3.40.50.720">
    <property type="entry name" value="NAD(P)-binding Rossmann-like Domain"/>
    <property type="match status" value="1"/>
</dbReference>
<dbReference type="CDD" id="cd05288">
    <property type="entry name" value="PGDH"/>
    <property type="match status" value="1"/>
</dbReference>
<dbReference type="Pfam" id="PF00107">
    <property type="entry name" value="ADH_zinc_N"/>
    <property type="match status" value="1"/>
</dbReference>
<keyword evidence="1" id="KW-0560">Oxidoreductase</keyword>
<dbReference type="PANTHER" id="PTHR43205">
    <property type="entry name" value="PROSTAGLANDIN REDUCTASE"/>
    <property type="match status" value="1"/>
</dbReference>
<name>Q212S5_RHOPB</name>